<evidence type="ECO:0000256" key="11">
    <source>
        <dbReference type="SAM" id="MobiDB-lite"/>
    </source>
</evidence>
<evidence type="ECO:0000256" key="10">
    <source>
        <dbReference type="PROSITE-ProRule" id="PRU00221"/>
    </source>
</evidence>
<feature type="compositionally biased region" description="Basic and acidic residues" evidence="11">
    <location>
        <begin position="859"/>
        <end position="871"/>
    </location>
</feature>
<dbReference type="InterPro" id="IPR036047">
    <property type="entry name" value="F-box-like_dom_sf"/>
</dbReference>
<dbReference type="InterPro" id="IPR005756">
    <property type="entry name" value="Ribosomal_uL24_euk/arc"/>
</dbReference>
<evidence type="ECO:0000256" key="4">
    <source>
        <dbReference type="ARBA" id="ARBA00022741"/>
    </source>
</evidence>
<evidence type="ECO:0000256" key="5">
    <source>
        <dbReference type="ARBA" id="ARBA00022786"/>
    </source>
</evidence>
<dbReference type="SUPFAM" id="SSF50998">
    <property type="entry name" value="Quinoprotein alcohol dehydrogenase-like"/>
    <property type="match status" value="1"/>
</dbReference>
<evidence type="ECO:0000256" key="9">
    <source>
        <dbReference type="PIRSR" id="PIRSR606689-1"/>
    </source>
</evidence>
<dbReference type="InterPro" id="IPR001680">
    <property type="entry name" value="WD40_rpt"/>
</dbReference>
<dbReference type="SUPFAM" id="SSF52540">
    <property type="entry name" value="P-loop containing nucleoside triphosphate hydrolases"/>
    <property type="match status" value="1"/>
</dbReference>
<evidence type="ECO:0000313" key="14">
    <source>
        <dbReference type="Proteomes" id="UP001214628"/>
    </source>
</evidence>
<dbReference type="FunFam" id="1.20.1280.50:FF:000051">
    <property type="entry name" value="F-box and WD-40 domain-containing protein MET30"/>
    <property type="match status" value="1"/>
</dbReference>
<evidence type="ECO:0000259" key="12">
    <source>
        <dbReference type="PROSITE" id="PS50181"/>
    </source>
</evidence>
<feature type="repeat" description="WD" evidence="10">
    <location>
        <begin position="1002"/>
        <end position="1041"/>
    </location>
</feature>
<dbReference type="InterPro" id="IPR011047">
    <property type="entry name" value="Quinoprotein_ADH-like_sf"/>
</dbReference>
<feature type="repeat" description="WD" evidence="10">
    <location>
        <begin position="580"/>
        <end position="626"/>
    </location>
</feature>
<dbReference type="Gene3D" id="2.130.10.10">
    <property type="entry name" value="YVTN repeat-like/Quinoprotein amine dehydrogenase"/>
    <property type="match status" value="3"/>
</dbReference>
<accession>A0AAF0JD71</accession>
<keyword evidence="14" id="KW-1185">Reference proteome</keyword>
<dbReference type="GO" id="GO:0003924">
    <property type="term" value="F:GTPase activity"/>
    <property type="evidence" value="ECO:0007669"/>
    <property type="project" value="InterPro"/>
</dbReference>
<dbReference type="Pfam" id="PF00025">
    <property type="entry name" value="Arf"/>
    <property type="match status" value="1"/>
</dbReference>
<feature type="compositionally biased region" description="Basic and acidic residues" evidence="11">
    <location>
        <begin position="525"/>
        <end position="541"/>
    </location>
</feature>
<protein>
    <recommendedName>
        <fullName evidence="12">F-box domain-containing protein</fullName>
    </recommendedName>
</protein>
<dbReference type="Pfam" id="PF00400">
    <property type="entry name" value="WD40"/>
    <property type="match status" value="7"/>
</dbReference>
<dbReference type="SUPFAM" id="SSF81383">
    <property type="entry name" value="F-box domain"/>
    <property type="match status" value="1"/>
</dbReference>
<feature type="repeat" description="WD" evidence="10">
    <location>
        <begin position="736"/>
        <end position="759"/>
    </location>
</feature>
<dbReference type="PROSITE" id="PS51422">
    <property type="entry name" value="SAR1"/>
    <property type="match status" value="1"/>
</dbReference>
<feature type="repeat" description="WD" evidence="10">
    <location>
        <begin position="627"/>
        <end position="666"/>
    </location>
</feature>
<dbReference type="InterPro" id="IPR008991">
    <property type="entry name" value="Translation_prot_SH3-like_sf"/>
</dbReference>
<keyword evidence="3" id="KW-0677">Repeat</keyword>
<sequence>MFIINWFWDVLAQLGLTHKNAKILFLGLDNAGKTHPKTRRLWKDYFPEVDGIVFLVDTQDQERFPEARAELDQLLAIEELNKVPFLILGNKIDAPGAVSEEELRQALGLYQTTGKIRSLPIRKDDEVIVVRGSSVGSEGRVVQVYRKKWVIHLERLQREKVNGATVAIPIHPSNVVITKIKMDKDRTALLELMSETPKNDCRDTLSNVDNFGEMAEEARDCALLEAHKQASVEASSSKKRAYETENTNEDVLRDESGGCLSHDSNPSSQKDLLHTQGFAKHDGYKDLKKSQPRDIHACSSVMTPLLSRSENLCVRHQRMADEDATARLQKSIDTLSLAEQTAVNTVWSLFSSSSHSQRALILRGILTMCCFSQLSLLSSELTMAIRIDPFTLFPREVSLRVLGYLDAISLGRAAQVSRLWRTLADNDLLWRNMCEQHIERKCEKCGWGLPLLTERRRLKNPDAMTRSEFMGFARDDEYRQAAHTSSDGSLRRTVTAAANAAAIERRSRNVASPSPSCRSSSSDASPERKRVRLDQGMHQDSSESESSSQTKHRRPWKAVYCERLAIERNWRRGRHSVRLFQGHTDGIMSLSFRESVSGLTYPVLVTGSYDRSVKVWNLRTGEILRTLTGHARGVRCLQFDDVKLITGSMDRSLKIWNWRTGELLRTLEGHTEGIVSLNFNESVLASGSADSSIRIWNFHSGECYSLQGHRDWVNAVQLWSPPATRTKSDQGNGPMFLFSASDDGTIRLWDLQTRECILVYKGHVGQVQSLKLVMMDQASVQKLSRSSASLPDHCSSPVANEAATDGSNTAAPSKTITVPTEQSSSLSTGSCGHSASGNETQVPLASSSDARDRHLHQPALDRRPDLRKDSEMQPNRSRAIPPMVALTQRRLSNAGLVPDIPPTASMDDIEEGLFQSDPSDGGGEYKKSQRTCKQKRPVLVSGSLDNTLKLWDVRSGQCIRTLFGHVEGVWGVDVDTLRIVSASHDRTVKVWDRDTAQCQNTLVGHRAAVTCVALDDDKVVSGSDDGDVRVWSFATPRSDQDNSTVAT</sequence>
<dbReference type="PANTHER" id="PTHR19872">
    <property type="entry name" value="UBIQUITIN LIGASE SPECIFICITY FACTOR/HREP PROTEIN"/>
    <property type="match status" value="1"/>
</dbReference>
<feature type="compositionally biased region" description="Low complexity" evidence="11">
    <location>
        <begin position="823"/>
        <end position="836"/>
    </location>
</feature>
<dbReference type="SUPFAM" id="SSF50104">
    <property type="entry name" value="Translation proteins SH3-like domain"/>
    <property type="match status" value="1"/>
</dbReference>
<feature type="region of interest" description="Disordered" evidence="11">
    <location>
        <begin position="784"/>
        <end position="879"/>
    </location>
</feature>
<dbReference type="Gene3D" id="3.40.50.300">
    <property type="entry name" value="P-loop containing nucleotide triphosphate hydrolases"/>
    <property type="match status" value="1"/>
</dbReference>
<feature type="compositionally biased region" description="Low complexity" evidence="11">
    <location>
        <begin position="512"/>
        <end position="524"/>
    </location>
</feature>
<dbReference type="InterPro" id="IPR041988">
    <property type="entry name" value="Ribosomal_uL24_KOW"/>
</dbReference>
<dbReference type="PROSITE" id="PS50082">
    <property type="entry name" value="WD_REPEATS_2"/>
    <property type="match status" value="7"/>
</dbReference>
<dbReference type="PROSITE" id="PS00678">
    <property type="entry name" value="WD_REPEATS_1"/>
    <property type="match status" value="4"/>
</dbReference>
<evidence type="ECO:0000256" key="3">
    <source>
        <dbReference type="ARBA" id="ARBA00022737"/>
    </source>
</evidence>
<feature type="domain" description="F-box" evidence="12">
    <location>
        <begin position="387"/>
        <end position="433"/>
    </location>
</feature>
<evidence type="ECO:0000256" key="7">
    <source>
        <dbReference type="ARBA" id="ARBA00023134"/>
    </source>
</evidence>
<dbReference type="CDD" id="cd00200">
    <property type="entry name" value="WD40"/>
    <property type="match status" value="1"/>
</dbReference>
<dbReference type="GO" id="GO:0015934">
    <property type="term" value="C:large ribosomal subunit"/>
    <property type="evidence" value="ECO:0007669"/>
    <property type="project" value="InterPro"/>
</dbReference>
<dbReference type="GO" id="GO:0006412">
    <property type="term" value="P:translation"/>
    <property type="evidence" value="ECO:0007669"/>
    <property type="project" value="InterPro"/>
</dbReference>
<keyword evidence="2 10" id="KW-0853">WD repeat</keyword>
<dbReference type="SMART" id="SM00739">
    <property type="entry name" value="KOW"/>
    <property type="match status" value="1"/>
</dbReference>
<organism evidence="13 14">
    <name type="scientific">Malassezia psittaci</name>
    <dbReference type="NCBI Taxonomy" id="1821823"/>
    <lineage>
        <taxon>Eukaryota</taxon>
        <taxon>Fungi</taxon>
        <taxon>Dikarya</taxon>
        <taxon>Basidiomycota</taxon>
        <taxon>Ustilaginomycotina</taxon>
        <taxon>Malasseziomycetes</taxon>
        <taxon>Malasseziales</taxon>
        <taxon>Malasseziaceae</taxon>
        <taxon>Malassezia</taxon>
    </lineage>
</organism>
<dbReference type="SMART" id="SM00320">
    <property type="entry name" value="WD40"/>
    <property type="match status" value="7"/>
</dbReference>
<dbReference type="SMART" id="SM00178">
    <property type="entry name" value="SAR"/>
    <property type="match status" value="1"/>
</dbReference>
<feature type="compositionally biased region" description="Polar residues" evidence="11">
    <location>
        <begin position="805"/>
        <end position="822"/>
    </location>
</feature>
<feature type="repeat" description="WD" evidence="10">
    <location>
        <begin position="667"/>
        <end position="706"/>
    </location>
</feature>
<dbReference type="InterPro" id="IPR027417">
    <property type="entry name" value="P-loop_NTPase"/>
</dbReference>
<dbReference type="InterPro" id="IPR005824">
    <property type="entry name" value="KOW"/>
</dbReference>
<dbReference type="PRINTS" id="PR00328">
    <property type="entry name" value="SAR1GTPBP"/>
</dbReference>
<dbReference type="CDD" id="cd06089">
    <property type="entry name" value="KOW_RPL26"/>
    <property type="match status" value="1"/>
</dbReference>
<evidence type="ECO:0000313" key="13">
    <source>
        <dbReference type="EMBL" id="WFD42074.1"/>
    </source>
</evidence>
<evidence type="ECO:0000256" key="6">
    <source>
        <dbReference type="ARBA" id="ARBA00022980"/>
    </source>
</evidence>
<keyword evidence="7 9" id="KW-0342">GTP-binding</keyword>
<dbReference type="Pfam" id="PF12937">
    <property type="entry name" value="F-box-like"/>
    <property type="match status" value="1"/>
</dbReference>
<dbReference type="PROSITE" id="PS50181">
    <property type="entry name" value="FBOX"/>
    <property type="match status" value="1"/>
</dbReference>
<dbReference type="NCBIfam" id="TIGR01080">
    <property type="entry name" value="rplX_A_E"/>
    <property type="match status" value="1"/>
</dbReference>
<dbReference type="InterPro" id="IPR001810">
    <property type="entry name" value="F-box_dom"/>
</dbReference>
<dbReference type="SUPFAM" id="SSF50978">
    <property type="entry name" value="WD40 repeat-like"/>
    <property type="match status" value="1"/>
</dbReference>
<dbReference type="GO" id="GO:0003723">
    <property type="term" value="F:RNA binding"/>
    <property type="evidence" value="ECO:0007669"/>
    <property type="project" value="InterPro"/>
</dbReference>
<reference evidence="13" key="1">
    <citation type="submission" date="2023-02" db="EMBL/GenBank/DDBJ databases">
        <title>Mating type loci evolution in Malassezia.</title>
        <authorList>
            <person name="Coelho M.A."/>
        </authorList>
    </citation>
    <scope>NUCLEOTIDE SEQUENCE</scope>
    <source>
        <strain evidence="13">CBS 14136</strain>
    </source>
</reference>
<dbReference type="InterPro" id="IPR006689">
    <property type="entry name" value="Small_GTPase_ARF/SAR"/>
</dbReference>
<dbReference type="SMART" id="SM00256">
    <property type="entry name" value="FBOX"/>
    <property type="match status" value="1"/>
</dbReference>
<dbReference type="InterPro" id="IPR015943">
    <property type="entry name" value="WD40/YVTN_repeat-like_dom_sf"/>
</dbReference>
<dbReference type="SMART" id="SM00177">
    <property type="entry name" value="ARF"/>
    <property type="match status" value="1"/>
</dbReference>
<dbReference type="PROSITE" id="PS50294">
    <property type="entry name" value="WD_REPEATS_REGION"/>
    <property type="match status" value="4"/>
</dbReference>
<keyword evidence="4 9" id="KW-0547">Nucleotide-binding</keyword>
<dbReference type="Gene3D" id="2.30.30.30">
    <property type="match status" value="1"/>
</dbReference>
<dbReference type="Gene3D" id="1.20.1280.50">
    <property type="match status" value="1"/>
</dbReference>
<dbReference type="InterPro" id="IPR020472">
    <property type="entry name" value="WD40_PAC1"/>
</dbReference>
<keyword evidence="6" id="KW-0689">Ribosomal protein</keyword>
<dbReference type="GO" id="GO:0005525">
    <property type="term" value="F:GTP binding"/>
    <property type="evidence" value="ECO:0007669"/>
    <property type="project" value="UniProtKB-KW"/>
</dbReference>
<evidence type="ECO:0000256" key="1">
    <source>
        <dbReference type="ARBA" id="ARBA00010618"/>
    </source>
</evidence>
<dbReference type="PROSITE" id="PS51417">
    <property type="entry name" value="ARF"/>
    <property type="match status" value="1"/>
</dbReference>
<dbReference type="CDD" id="cd22147">
    <property type="entry name" value="F-box_SpPof1-like"/>
    <property type="match status" value="1"/>
</dbReference>
<dbReference type="PRINTS" id="PR00320">
    <property type="entry name" value="GPROTEINBRPT"/>
</dbReference>
<proteinExistence type="inferred from homology"/>
<evidence type="ECO:0000256" key="8">
    <source>
        <dbReference type="ARBA" id="ARBA00023274"/>
    </source>
</evidence>
<feature type="repeat" description="WD" evidence="10">
    <location>
        <begin position="962"/>
        <end position="1001"/>
    </location>
</feature>
<dbReference type="EMBL" id="CP118375">
    <property type="protein sequence ID" value="WFD42074.1"/>
    <property type="molecule type" value="Genomic_DNA"/>
</dbReference>
<name>A0AAF0JD71_9BASI</name>
<dbReference type="InterPro" id="IPR036322">
    <property type="entry name" value="WD40_repeat_dom_sf"/>
</dbReference>
<gene>
    <name evidence="13" type="ORF">MPSI1_000712</name>
</gene>
<feature type="repeat" description="WD" evidence="10">
    <location>
        <begin position="939"/>
        <end position="961"/>
    </location>
</feature>
<feature type="region of interest" description="Disordered" evidence="11">
    <location>
        <begin position="232"/>
        <end position="271"/>
    </location>
</feature>
<dbReference type="InterPro" id="IPR019775">
    <property type="entry name" value="WD40_repeat_CS"/>
</dbReference>
<dbReference type="AlphaFoldDB" id="A0AAF0JD71"/>
<evidence type="ECO:0000256" key="2">
    <source>
        <dbReference type="ARBA" id="ARBA00022574"/>
    </source>
</evidence>
<keyword evidence="8" id="KW-0687">Ribonucleoprotein</keyword>
<dbReference type="InterPro" id="IPR014722">
    <property type="entry name" value="Rib_uL2_dom2"/>
</dbReference>
<dbReference type="GO" id="GO:0003735">
    <property type="term" value="F:structural constituent of ribosome"/>
    <property type="evidence" value="ECO:0007669"/>
    <property type="project" value="InterPro"/>
</dbReference>
<dbReference type="PANTHER" id="PTHR19872:SF9">
    <property type="entry name" value="UBIQUITIN-BINDING SDF UBIQUITIN LIGASE COMPLEX SUBUNIT"/>
    <property type="match status" value="1"/>
</dbReference>
<dbReference type="Proteomes" id="UP001214628">
    <property type="component" value="Chromosome 1"/>
</dbReference>
<comment type="similarity">
    <text evidence="1">Belongs to the universal ribosomal protein uL24 family.</text>
</comment>
<feature type="compositionally biased region" description="Polar residues" evidence="11">
    <location>
        <begin position="837"/>
        <end position="848"/>
    </location>
</feature>
<dbReference type="InterPro" id="IPR051075">
    <property type="entry name" value="SCF_subunit_WD-repeat"/>
</dbReference>
<feature type="binding site" evidence="9">
    <location>
        <position position="32"/>
    </location>
    <ligand>
        <name>GTP</name>
        <dbReference type="ChEBI" id="CHEBI:37565"/>
    </ligand>
</feature>
<feature type="region of interest" description="Disordered" evidence="11">
    <location>
        <begin position="504"/>
        <end position="552"/>
    </location>
</feature>
<keyword evidence="5" id="KW-0833">Ubl conjugation pathway</keyword>
<feature type="binding site" evidence="9">
    <location>
        <begin position="90"/>
        <end position="93"/>
    </location>
    <ligand>
        <name>GTP</name>
        <dbReference type="ChEBI" id="CHEBI:37565"/>
    </ligand>
</feature>